<evidence type="ECO:0000256" key="3">
    <source>
        <dbReference type="ARBA" id="ARBA00013085"/>
    </source>
</evidence>
<dbReference type="InterPro" id="IPR004013">
    <property type="entry name" value="PHP_dom"/>
</dbReference>
<reference evidence="10" key="1">
    <citation type="journal article" date="2021" name="PeerJ">
        <title>Extensive microbial diversity within the chicken gut microbiome revealed by metagenomics and culture.</title>
        <authorList>
            <person name="Gilroy R."/>
            <person name="Ravi A."/>
            <person name="Getino M."/>
            <person name="Pursley I."/>
            <person name="Horton D.L."/>
            <person name="Alikhan N.F."/>
            <person name="Baker D."/>
            <person name="Gharbi K."/>
            <person name="Hall N."/>
            <person name="Watson M."/>
            <person name="Adriaenssens E.M."/>
            <person name="Foster-Nyarko E."/>
            <person name="Jarju S."/>
            <person name="Secka A."/>
            <person name="Antonio M."/>
            <person name="Oren A."/>
            <person name="Chaudhuri R.R."/>
            <person name="La Ragione R."/>
            <person name="Hildebrand F."/>
            <person name="Pallen M.J."/>
        </authorList>
    </citation>
    <scope>NUCLEOTIDE SEQUENCE</scope>
    <source>
        <strain evidence="10">CHK179-7159</strain>
    </source>
</reference>
<evidence type="ECO:0000313" key="11">
    <source>
        <dbReference type="Proteomes" id="UP000886858"/>
    </source>
</evidence>
<dbReference type="Gene3D" id="3.20.20.140">
    <property type="entry name" value="Metal-dependent hydrolases"/>
    <property type="match status" value="1"/>
</dbReference>
<comment type="catalytic activity">
    <reaction evidence="7 8">
        <text>L-histidinol phosphate + H2O = L-histidinol + phosphate</text>
        <dbReference type="Rhea" id="RHEA:14465"/>
        <dbReference type="ChEBI" id="CHEBI:15377"/>
        <dbReference type="ChEBI" id="CHEBI:43474"/>
        <dbReference type="ChEBI" id="CHEBI:57699"/>
        <dbReference type="ChEBI" id="CHEBI:57980"/>
        <dbReference type="EC" id="3.1.3.15"/>
    </reaction>
</comment>
<evidence type="ECO:0000256" key="1">
    <source>
        <dbReference type="ARBA" id="ARBA00004970"/>
    </source>
</evidence>
<feature type="domain" description="Polymerase/histidinol phosphatase N-terminal" evidence="9">
    <location>
        <begin position="5"/>
        <end position="91"/>
    </location>
</feature>
<dbReference type="Pfam" id="PF02811">
    <property type="entry name" value="PHP"/>
    <property type="match status" value="1"/>
</dbReference>
<accession>A0A9D2L0H7</accession>
<comment type="caution">
    <text evidence="10">The sequence shown here is derived from an EMBL/GenBank/DDBJ whole genome shotgun (WGS) entry which is preliminary data.</text>
</comment>
<protein>
    <recommendedName>
        <fullName evidence="3 8">Histidinol-phosphatase</fullName>
        <shortName evidence="8">HolPase</shortName>
        <ecNumber evidence="3 8">3.1.3.15</ecNumber>
    </recommendedName>
</protein>
<sequence>MAIRADYHLHSSFSGDSDAPMEAMILRGIELGLTQMCFTEHMDFDFPVTEEAPAGTFEVNTDSYLYDLLRYREKYRDKIRILFGAELGLQAYLVPMQAAFAQSKPFDFIIGSSHLCTGKDPYQPDFWAGRSEEEALREYFSSIIENLETFTDFEVYGHLDYAVRYAPEKDKNYSYEKYADLFEKILDLLLENGIGLEVNTGGVRYGLKELHPCTAILRRYREKGGEIVTVGSDAHCPADLCRSFDQAEEVLKDCGFHYYTVFENRTPRFIKL</sequence>
<evidence type="ECO:0000256" key="6">
    <source>
        <dbReference type="ARBA" id="ARBA00023102"/>
    </source>
</evidence>
<dbReference type="InterPro" id="IPR010140">
    <property type="entry name" value="Histidinol_P_phosphatase_HisJ"/>
</dbReference>
<evidence type="ECO:0000256" key="7">
    <source>
        <dbReference type="ARBA" id="ARBA00049158"/>
    </source>
</evidence>
<evidence type="ECO:0000256" key="8">
    <source>
        <dbReference type="RuleBase" id="RU366003"/>
    </source>
</evidence>
<evidence type="ECO:0000256" key="4">
    <source>
        <dbReference type="ARBA" id="ARBA00022605"/>
    </source>
</evidence>
<keyword evidence="6 8" id="KW-0368">Histidine biosynthesis</keyword>
<comment type="similarity">
    <text evidence="2 8">Belongs to the PHP hydrolase family. HisK subfamily.</text>
</comment>
<keyword evidence="5 8" id="KW-0378">Hydrolase</keyword>
<evidence type="ECO:0000256" key="5">
    <source>
        <dbReference type="ARBA" id="ARBA00022801"/>
    </source>
</evidence>
<reference evidence="10" key="2">
    <citation type="submission" date="2021-04" db="EMBL/GenBank/DDBJ databases">
        <authorList>
            <person name="Gilroy R."/>
        </authorList>
    </citation>
    <scope>NUCLEOTIDE SEQUENCE</scope>
    <source>
        <strain evidence="10">CHK179-7159</strain>
    </source>
</reference>
<dbReference type="PANTHER" id="PTHR21039:SF0">
    <property type="entry name" value="HISTIDINOL-PHOSPHATASE"/>
    <property type="match status" value="1"/>
</dbReference>
<keyword evidence="4 8" id="KW-0028">Amino-acid biosynthesis</keyword>
<evidence type="ECO:0000256" key="2">
    <source>
        <dbReference type="ARBA" id="ARBA00009152"/>
    </source>
</evidence>
<dbReference type="GO" id="GO:0000105">
    <property type="term" value="P:L-histidine biosynthetic process"/>
    <property type="evidence" value="ECO:0007669"/>
    <property type="project" value="UniProtKB-UniRule"/>
</dbReference>
<dbReference type="PANTHER" id="PTHR21039">
    <property type="entry name" value="HISTIDINOL PHOSPHATASE-RELATED"/>
    <property type="match status" value="1"/>
</dbReference>
<name>A0A9D2L0H7_9FIRM</name>
<dbReference type="GO" id="GO:0004401">
    <property type="term" value="F:histidinol-phosphatase activity"/>
    <property type="evidence" value="ECO:0007669"/>
    <property type="project" value="UniProtKB-UniRule"/>
</dbReference>
<dbReference type="AlphaFoldDB" id="A0A9D2L0H7"/>
<dbReference type="InterPro" id="IPR016195">
    <property type="entry name" value="Pol/histidinol_Pase-like"/>
</dbReference>
<dbReference type="SMART" id="SM00481">
    <property type="entry name" value="POLIIIAc"/>
    <property type="match status" value="1"/>
</dbReference>
<proteinExistence type="inferred from homology"/>
<comment type="pathway">
    <text evidence="1 8">Amino-acid biosynthesis; L-histidine biosynthesis; L-histidine from 5-phospho-alpha-D-ribose 1-diphosphate: step 8/9.</text>
</comment>
<dbReference type="EMBL" id="DWYY01000109">
    <property type="protein sequence ID" value="HJA93404.1"/>
    <property type="molecule type" value="Genomic_DNA"/>
</dbReference>
<dbReference type="SUPFAM" id="SSF89550">
    <property type="entry name" value="PHP domain-like"/>
    <property type="match status" value="1"/>
</dbReference>
<dbReference type="InterPro" id="IPR003141">
    <property type="entry name" value="Pol/His_phosphatase_N"/>
</dbReference>
<evidence type="ECO:0000259" key="9">
    <source>
        <dbReference type="SMART" id="SM00481"/>
    </source>
</evidence>
<organism evidence="10 11">
    <name type="scientific">Candidatus Eisenbergiella merdipullorum</name>
    <dbReference type="NCBI Taxonomy" id="2838553"/>
    <lineage>
        <taxon>Bacteria</taxon>
        <taxon>Bacillati</taxon>
        <taxon>Bacillota</taxon>
        <taxon>Clostridia</taxon>
        <taxon>Lachnospirales</taxon>
        <taxon>Lachnospiraceae</taxon>
        <taxon>Eisenbergiella</taxon>
    </lineage>
</organism>
<dbReference type="Proteomes" id="UP000886858">
    <property type="component" value="Unassembled WGS sequence"/>
</dbReference>
<evidence type="ECO:0000313" key="10">
    <source>
        <dbReference type="EMBL" id="HJA93404.1"/>
    </source>
</evidence>
<gene>
    <name evidence="10" type="ORF">H9717_09885</name>
</gene>
<dbReference type="EC" id="3.1.3.15" evidence="3 8"/>
<dbReference type="GO" id="GO:0005737">
    <property type="term" value="C:cytoplasm"/>
    <property type="evidence" value="ECO:0007669"/>
    <property type="project" value="TreeGrafter"/>
</dbReference>
<dbReference type="NCBIfam" id="TIGR01856">
    <property type="entry name" value="hisJ_fam"/>
    <property type="match status" value="1"/>
</dbReference>